<dbReference type="Proteomes" id="UP000236161">
    <property type="component" value="Unassembled WGS sequence"/>
</dbReference>
<gene>
    <name evidence="1" type="ORF">AXF42_Ash008136</name>
</gene>
<evidence type="ECO:0000313" key="1">
    <source>
        <dbReference type="EMBL" id="PKA51907.1"/>
    </source>
</evidence>
<evidence type="ECO:0000313" key="2">
    <source>
        <dbReference type="Proteomes" id="UP000236161"/>
    </source>
</evidence>
<dbReference type="EMBL" id="KZ452012">
    <property type="protein sequence ID" value="PKA51907.1"/>
    <property type="molecule type" value="Genomic_DNA"/>
</dbReference>
<keyword evidence="2" id="KW-1185">Reference proteome</keyword>
<name>A0A2I0A8P5_9ASPA</name>
<organism evidence="1 2">
    <name type="scientific">Apostasia shenzhenica</name>
    <dbReference type="NCBI Taxonomy" id="1088818"/>
    <lineage>
        <taxon>Eukaryota</taxon>
        <taxon>Viridiplantae</taxon>
        <taxon>Streptophyta</taxon>
        <taxon>Embryophyta</taxon>
        <taxon>Tracheophyta</taxon>
        <taxon>Spermatophyta</taxon>
        <taxon>Magnoliopsida</taxon>
        <taxon>Liliopsida</taxon>
        <taxon>Asparagales</taxon>
        <taxon>Orchidaceae</taxon>
        <taxon>Apostasioideae</taxon>
        <taxon>Apostasia</taxon>
    </lineage>
</organism>
<dbReference type="AlphaFoldDB" id="A0A2I0A8P5"/>
<proteinExistence type="predicted"/>
<reference evidence="1 2" key="1">
    <citation type="journal article" date="2017" name="Nature">
        <title>The Apostasia genome and the evolution of orchids.</title>
        <authorList>
            <person name="Zhang G.Q."/>
            <person name="Liu K.W."/>
            <person name="Li Z."/>
            <person name="Lohaus R."/>
            <person name="Hsiao Y.Y."/>
            <person name="Niu S.C."/>
            <person name="Wang J.Y."/>
            <person name="Lin Y.C."/>
            <person name="Xu Q."/>
            <person name="Chen L.J."/>
            <person name="Yoshida K."/>
            <person name="Fujiwara S."/>
            <person name="Wang Z.W."/>
            <person name="Zhang Y.Q."/>
            <person name="Mitsuda N."/>
            <person name="Wang M."/>
            <person name="Liu G.H."/>
            <person name="Pecoraro L."/>
            <person name="Huang H.X."/>
            <person name="Xiao X.J."/>
            <person name="Lin M."/>
            <person name="Wu X.Y."/>
            <person name="Wu W.L."/>
            <person name="Chen Y.Y."/>
            <person name="Chang S.B."/>
            <person name="Sakamoto S."/>
            <person name="Ohme-Takagi M."/>
            <person name="Yagi M."/>
            <person name="Zeng S.J."/>
            <person name="Shen C.Y."/>
            <person name="Yeh C.M."/>
            <person name="Luo Y.B."/>
            <person name="Tsai W.C."/>
            <person name="Van de Peer Y."/>
            <person name="Liu Z.J."/>
        </authorList>
    </citation>
    <scope>NUCLEOTIDE SEQUENCE [LARGE SCALE GENOMIC DNA]</scope>
    <source>
        <strain evidence="2">cv. Shenzhen</strain>
        <tissue evidence="1">Stem</tissue>
    </source>
</reference>
<accession>A0A2I0A8P5</accession>
<sequence>MNPGVTCKWQARRLKQLLSGASILLGDLRDFSSSLSVFVSVLCLKLQLLFTKVGLHEWRSLMANRSLSAPFMAFSSPFFIGNPNPNGGFLDILRSGFSESSTAPSFNYGLQVDHDGMRIVGYDGVGGRNSTEEDAARASGEGCSSASGHGTLEVDYWNINGAVGSSSWNGIINSSLM</sequence>
<protein>
    <submittedName>
        <fullName evidence="1">Uncharacterized protein</fullName>
    </submittedName>
</protein>